<evidence type="ECO:0000313" key="2">
    <source>
        <dbReference type="EMBL" id="TID39892.1"/>
    </source>
</evidence>
<comment type="caution">
    <text evidence="2">The sequence shown here is derived from an EMBL/GenBank/DDBJ whole genome shotgun (WGS) entry which is preliminary data.</text>
</comment>
<dbReference type="Proteomes" id="UP000306421">
    <property type="component" value="Unassembled WGS sequence"/>
</dbReference>
<gene>
    <name evidence="1" type="ORF">DB745_12905</name>
    <name evidence="2" type="ORF">DIZ81_13555</name>
</gene>
<accession>A0AB38N0Y8</accession>
<evidence type="ECO:0000313" key="3">
    <source>
        <dbReference type="Proteomes" id="UP000251035"/>
    </source>
</evidence>
<proteinExistence type="predicted"/>
<dbReference type="EMBL" id="QFGG01000015">
    <property type="protein sequence ID" value="TID39892.1"/>
    <property type="molecule type" value="Genomic_DNA"/>
</dbReference>
<protein>
    <recommendedName>
        <fullName evidence="5">DUF892 family protein</fullName>
    </recommendedName>
</protein>
<reference evidence="2 4" key="2">
    <citation type="submission" date="2018-04" db="EMBL/GenBank/DDBJ databases">
        <title>Whole genome sequence comparison of clinical and drinking water Legionella pneumophila isolates.</title>
        <authorList>
            <person name="Garner E."/>
        </authorList>
    </citation>
    <scope>NUCLEOTIDE SEQUENCE [LARGE SCALE GENOMIC DNA]</scope>
    <source>
        <strain evidence="2 4">WH02</strain>
    </source>
</reference>
<evidence type="ECO:0000313" key="4">
    <source>
        <dbReference type="Proteomes" id="UP000306421"/>
    </source>
</evidence>
<dbReference type="Proteomes" id="UP000251035">
    <property type="component" value="Unassembled WGS sequence"/>
</dbReference>
<keyword evidence="3" id="KW-1185">Reference proteome</keyword>
<dbReference type="EMBL" id="QCXM01000015">
    <property type="protein sequence ID" value="PUT45332.1"/>
    <property type="molecule type" value="Genomic_DNA"/>
</dbReference>
<evidence type="ECO:0008006" key="5">
    <source>
        <dbReference type="Google" id="ProtNLM"/>
    </source>
</evidence>
<name>A0AB38N0Y8_9GAMM</name>
<sequence>MILNDDYFSKLSELYTLEVTVIEVLFIALRHIESDTLRSSIADMRAKHLGLRDEIAAFLTARDLPRMEPAELSLLLIHSEVIFASLFDAPLIFSIIADHEARLHTAYDHLKNCRKSSSFIRKIIIDGWINTRENREYIEAFLPKKLLDIPEAYSPS</sequence>
<evidence type="ECO:0000313" key="1">
    <source>
        <dbReference type="EMBL" id="PUT45332.1"/>
    </source>
</evidence>
<dbReference type="RefSeq" id="WP_108294987.1">
    <property type="nucleotide sequence ID" value="NZ_JAWVLH010000015.1"/>
</dbReference>
<dbReference type="AlphaFoldDB" id="A0AB38N0Y8"/>
<reference evidence="1 3" key="1">
    <citation type="submission" date="2018-04" db="EMBL/GenBank/DDBJ databases">
        <title>Whole genome sequence comparison of clinical and drinking water Legionella pneumophila isolates associated with the Flint Water Crisis.</title>
        <authorList>
            <person name="Garner E."/>
            <person name="Brown C."/>
            <person name="Schwake O."/>
            <person name="Coil D."/>
            <person name="Jospin G."/>
            <person name="Eisen J."/>
            <person name="Edwards M."/>
            <person name="Pruden A."/>
        </authorList>
    </citation>
    <scope>NUCLEOTIDE SEQUENCE [LARGE SCALE GENOMIC DNA]</scope>
    <source>
        <strain evidence="1 3">Genessee03</strain>
    </source>
</reference>
<organism evidence="2 4">
    <name type="scientific">Legionella taurinensis</name>
    <dbReference type="NCBI Taxonomy" id="70611"/>
    <lineage>
        <taxon>Bacteria</taxon>
        <taxon>Pseudomonadati</taxon>
        <taxon>Pseudomonadota</taxon>
        <taxon>Gammaproteobacteria</taxon>
        <taxon>Legionellales</taxon>
        <taxon>Legionellaceae</taxon>
        <taxon>Legionella</taxon>
    </lineage>
</organism>